<evidence type="ECO:0000313" key="2">
    <source>
        <dbReference type="Proteomes" id="UP000606786"/>
    </source>
</evidence>
<sequence length="59" mass="6632">MAVIKSPRVSRIKLYRVCGKYSEHAIAISSPYFNDSGSLPHGFCQKEVTVGFQKRPFAQ</sequence>
<comment type="caution">
    <text evidence="1">The sequence shown here is derived from an EMBL/GenBank/DDBJ whole genome shotgun (WGS) entry which is preliminary data.</text>
</comment>
<evidence type="ECO:0000313" key="1">
    <source>
        <dbReference type="EMBL" id="CAD6996657.1"/>
    </source>
</evidence>
<name>A0A811UFJ6_CERCA</name>
<feature type="non-terminal residue" evidence="1">
    <location>
        <position position="59"/>
    </location>
</feature>
<accession>A0A811UFJ6</accession>
<dbReference type="Proteomes" id="UP000606786">
    <property type="component" value="Unassembled WGS sequence"/>
</dbReference>
<protein>
    <submittedName>
        <fullName evidence="1">(Mediterranean fruit fly) hypothetical protein</fullName>
    </submittedName>
</protein>
<reference evidence="1" key="1">
    <citation type="submission" date="2020-11" db="EMBL/GenBank/DDBJ databases">
        <authorList>
            <person name="Whitehead M."/>
        </authorList>
    </citation>
    <scope>NUCLEOTIDE SEQUENCE</scope>
    <source>
        <strain evidence="1">EGII</strain>
    </source>
</reference>
<proteinExistence type="predicted"/>
<dbReference type="EMBL" id="CAJHJT010000012">
    <property type="protein sequence ID" value="CAD6996657.1"/>
    <property type="molecule type" value="Genomic_DNA"/>
</dbReference>
<organism evidence="1 2">
    <name type="scientific">Ceratitis capitata</name>
    <name type="common">Mediterranean fruit fly</name>
    <name type="synonym">Tephritis capitata</name>
    <dbReference type="NCBI Taxonomy" id="7213"/>
    <lineage>
        <taxon>Eukaryota</taxon>
        <taxon>Metazoa</taxon>
        <taxon>Ecdysozoa</taxon>
        <taxon>Arthropoda</taxon>
        <taxon>Hexapoda</taxon>
        <taxon>Insecta</taxon>
        <taxon>Pterygota</taxon>
        <taxon>Neoptera</taxon>
        <taxon>Endopterygota</taxon>
        <taxon>Diptera</taxon>
        <taxon>Brachycera</taxon>
        <taxon>Muscomorpha</taxon>
        <taxon>Tephritoidea</taxon>
        <taxon>Tephritidae</taxon>
        <taxon>Ceratitis</taxon>
        <taxon>Ceratitis</taxon>
    </lineage>
</organism>
<keyword evidence="2" id="KW-1185">Reference proteome</keyword>
<dbReference type="AlphaFoldDB" id="A0A811UFJ6"/>
<gene>
    <name evidence="1" type="ORF">CCAP1982_LOCUS5341</name>
</gene>